<proteinExistence type="predicted"/>
<feature type="compositionally biased region" description="Low complexity" evidence="1">
    <location>
        <begin position="818"/>
        <end position="831"/>
    </location>
</feature>
<accession>A0A369JAJ0</accession>
<organism evidence="3 4">
    <name type="scientific">Hypsizygus marmoreus</name>
    <name type="common">White beech mushroom</name>
    <name type="synonym">Agaricus marmoreus</name>
    <dbReference type="NCBI Taxonomy" id="39966"/>
    <lineage>
        <taxon>Eukaryota</taxon>
        <taxon>Fungi</taxon>
        <taxon>Dikarya</taxon>
        <taxon>Basidiomycota</taxon>
        <taxon>Agaricomycotina</taxon>
        <taxon>Agaricomycetes</taxon>
        <taxon>Agaricomycetidae</taxon>
        <taxon>Agaricales</taxon>
        <taxon>Tricholomatineae</taxon>
        <taxon>Lyophyllaceae</taxon>
        <taxon>Hypsizygus</taxon>
    </lineage>
</organism>
<evidence type="ECO:0000259" key="2">
    <source>
        <dbReference type="Pfam" id="PF08101"/>
    </source>
</evidence>
<dbReference type="PANTHER" id="PTHR28093">
    <property type="entry name" value="MORPHOGENESIS-RELATED PROTEIN MSB1"/>
    <property type="match status" value="1"/>
</dbReference>
<dbReference type="PANTHER" id="PTHR28093:SF1">
    <property type="entry name" value="MORPHOGENESIS-RELATED PROTEIN MSB1"/>
    <property type="match status" value="1"/>
</dbReference>
<dbReference type="SUPFAM" id="SSF48350">
    <property type="entry name" value="GTPase activation domain, GAP"/>
    <property type="match status" value="1"/>
</dbReference>
<feature type="region of interest" description="Disordered" evidence="1">
    <location>
        <begin position="671"/>
        <end position="708"/>
    </location>
</feature>
<feature type="compositionally biased region" description="Basic and acidic residues" evidence="1">
    <location>
        <begin position="1217"/>
        <end position="1234"/>
    </location>
</feature>
<sequence length="1392" mass="148616">MPSFLSKVFGRKHHDKDSPRSPGRASDSSLLEGKFEAVSPSATKFPEVTNGKSEAKGKEKDALFRAKSRPASPGATEKRSDYPHLSLNLPLPKDDSSSRALGVVFEADPDAQILLSDSAIGDRRLNPLETLSLVRACSEAITTRGLETLGIMHPHWYSGSPEIQRRLISLFIQSLAPNSSITTLSPATSAFGTAFESEISSTRSPHDVAAVLRWGLRHLQLEGKSFGKEDAWYKTFFDAERSSDYPAHAFTTILAPQLPTSHLELLTATLEIFSSLAAHGEANGISGSKLSKFFGLWLLTTQRAEQNDDWPTFYARWEYTGRVLEHLFLARIRDEAVGLRMPLRLLELVKQYPYNKNHASSESGLLPRPRFSTRQYDALFVRVETELSATAEKPKHHPLRLINDAFNAENAAETGSPNDLWESIRKAGTDESNASPGGYIGLGRVFTDETIRFLSLNPNDNAGKVPTSPTFSFLVRPPGATRRRSFSFSDGDTAAAIASDASAGALSRHQKPATDPTPVPATSTIGTDWAEFSTSGFFENSGIRAPLAATLLDKEKDTEVTIPKRSVRSKPISVLPINGRKSLDTPRNIAKVEEPPNPEIKIVSKSTSITLTQLDEAFIDFWSDALLDPISSNWPAFVVCKLKRSIGGAEPEVNGKHLEWLIIEQTFKRPVPPPVSSNGHATASASSPESAGGRRPRPSSPKSFTSDLTFSSTRKRFSFFTSSRTSISSEKGTKKRKNTAGSPKIGEMGEILREEDEKEEKKEEKTKKGEKKEKAKDGVVRLRVPSPKPKKSAEIPRKSPEVAGAKKSGEEKSKTNESGVSGLGAAAAAVATGAAVVAVVDASSCTTKPVEETKDEASVTPPTNGSALDGTPTTSPTGPMQPASNRPVEAHEAPVPLISEVKPEVPEKEAEKTAEPTPVASVEPELTEPVAGPVPVVEEVAEPVTAAPAEPKITEPVVASEPVVEASIKSTPAPVEPELPEPVVAPVSVKPAVTATVVEEAVKPTSTEPEPKEFKAHVEPIPTPVEPEVSESIAAQEAPVEKAEVVEPTPAAPIEPEITEIEAPIEDVVALQAPVEPVVDKPSETSIEPAPVSQPTSAPAENDAAEPVSVPVPEAPVEEVVQSAPVKLEVAEAVNPAAPVKETQEEYISEPEPEVVAAPVEPVVAEPVAKVAPVEATPAVVEPEPTAPFEPEVTESPAPEELVSEKVVVHSSHSIRRHSEPLHFSEGDAGDHDVALPAVPVVEVEPLSDVQDEEDGVVEEDEEDKDENEEAPVETEHADGAVVEGAHHVPTTIEGVMLHGDTPGPQASLDSTVDSETEASEAESSPIVEEAVAPSISEAALRADALESLGNIPTEPVEPSPKTFIKPELNASGDNDDTTPSPGPEVIPSVAA</sequence>
<feature type="region of interest" description="Disordered" evidence="1">
    <location>
        <begin position="1001"/>
        <end position="1054"/>
    </location>
</feature>
<feature type="compositionally biased region" description="Low complexity" evidence="1">
    <location>
        <begin position="1182"/>
        <end position="1195"/>
    </location>
</feature>
<feature type="region of interest" description="Disordered" evidence="1">
    <location>
        <begin position="721"/>
        <end position="831"/>
    </location>
</feature>
<dbReference type="InterPro" id="IPR012965">
    <property type="entry name" value="Msb1/Mug8_dom"/>
</dbReference>
<feature type="region of interest" description="Disordered" evidence="1">
    <location>
        <begin position="1350"/>
        <end position="1392"/>
    </location>
</feature>
<feature type="compositionally biased region" description="Basic and acidic residues" evidence="1">
    <location>
        <begin position="791"/>
        <end position="800"/>
    </location>
</feature>
<dbReference type="STRING" id="39966.A0A369JAJ0"/>
<evidence type="ECO:0000313" key="3">
    <source>
        <dbReference type="EMBL" id="RDB18230.1"/>
    </source>
</evidence>
<feature type="domain" description="Meiotically up-regulated protein Msb1/Mug8" evidence="2">
    <location>
        <begin position="129"/>
        <end position="364"/>
    </location>
</feature>
<comment type="caution">
    <text evidence="3">The sequence shown here is derived from an EMBL/GenBank/DDBJ whole genome shotgun (WGS) entry which is preliminary data.</text>
</comment>
<dbReference type="InterPro" id="IPR008936">
    <property type="entry name" value="Rho_GTPase_activation_prot"/>
</dbReference>
<feature type="region of interest" description="Disordered" evidence="1">
    <location>
        <begin position="845"/>
        <end position="931"/>
    </location>
</feature>
<protein>
    <recommendedName>
        <fullName evidence="2">Meiotically up-regulated protein Msb1/Mug8 domain-containing protein</fullName>
    </recommendedName>
</protein>
<feature type="region of interest" description="Disordered" evidence="1">
    <location>
        <begin position="1182"/>
        <end position="1330"/>
    </location>
</feature>
<feature type="compositionally biased region" description="Low complexity" evidence="1">
    <location>
        <begin position="1235"/>
        <end position="1249"/>
    </location>
</feature>
<feature type="region of interest" description="Disordered" evidence="1">
    <location>
        <begin position="501"/>
        <end position="524"/>
    </location>
</feature>
<evidence type="ECO:0000256" key="1">
    <source>
        <dbReference type="SAM" id="MobiDB-lite"/>
    </source>
</evidence>
<feature type="compositionally biased region" description="Polar residues" evidence="1">
    <location>
        <begin position="860"/>
        <end position="884"/>
    </location>
</feature>
<dbReference type="Proteomes" id="UP000076154">
    <property type="component" value="Unassembled WGS sequence"/>
</dbReference>
<gene>
    <name evidence="3" type="ORF">Hypma_000622</name>
</gene>
<feature type="compositionally biased region" description="Polar residues" evidence="1">
    <location>
        <begin position="676"/>
        <end position="689"/>
    </location>
</feature>
<dbReference type="InterPro" id="IPR037508">
    <property type="entry name" value="Msb1/Mug8"/>
</dbReference>
<dbReference type="InParanoid" id="A0A369JAJ0"/>
<feature type="compositionally biased region" description="Acidic residues" evidence="1">
    <location>
        <begin position="1250"/>
        <end position="1273"/>
    </location>
</feature>
<reference evidence="3" key="1">
    <citation type="submission" date="2018-04" db="EMBL/GenBank/DDBJ databases">
        <title>Whole genome sequencing of Hypsizygus marmoreus.</title>
        <authorList>
            <person name="Choi I.-G."/>
            <person name="Min B."/>
            <person name="Kim J.-G."/>
            <person name="Kim S."/>
            <person name="Oh Y.-L."/>
            <person name="Kong W.-S."/>
            <person name="Park H."/>
            <person name="Jeong J."/>
            <person name="Song E.-S."/>
        </authorList>
    </citation>
    <scope>NUCLEOTIDE SEQUENCE [LARGE SCALE GENOMIC DNA]</scope>
    <source>
        <strain evidence="3">51987-8</strain>
    </source>
</reference>
<dbReference type="OrthoDB" id="3362494at2759"/>
<feature type="compositionally biased region" description="Basic and acidic residues" evidence="1">
    <location>
        <begin position="759"/>
        <end position="780"/>
    </location>
</feature>
<feature type="compositionally biased region" description="Basic and acidic residues" evidence="1">
    <location>
        <begin position="901"/>
        <end position="914"/>
    </location>
</feature>
<feature type="region of interest" description="Disordered" evidence="1">
    <location>
        <begin position="1076"/>
        <end position="1108"/>
    </location>
</feature>
<dbReference type="Gene3D" id="1.10.555.10">
    <property type="entry name" value="Rho GTPase activation protein"/>
    <property type="match status" value="1"/>
</dbReference>
<evidence type="ECO:0000313" key="4">
    <source>
        <dbReference type="Proteomes" id="UP000076154"/>
    </source>
</evidence>
<keyword evidence="4" id="KW-1185">Reference proteome</keyword>
<feature type="compositionally biased region" description="Basic and acidic residues" evidence="1">
    <location>
        <begin position="1009"/>
        <end position="1018"/>
    </location>
</feature>
<dbReference type="Pfam" id="PF08101">
    <property type="entry name" value="Msb1-Mug8_dom"/>
    <property type="match status" value="1"/>
</dbReference>
<dbReference type="EMBL" id="LUEZ02000106">
    <property type="protein sequence ID" value="RDB18230.1"/>
    <property type="molecule type" value="Genomic_DNA"/>
</dbReference>
<name>A0A369JAJ0_HYPMA</name>
<feature type="region of interest" description="Disordered" evidence="1">
    <location>
        <begin position="1"/>
        <end position="89"/>
    </location>
</feature>
<feature type="compositionally biased region" description="Low complexity" evidence="1">
    <location>
        <begin position="1026"/>
        <end position="1038"/>
    </location>
</feature>
<feature type="compositionally biased region" description="Basic and acidic residues" evidence="1">
    <location>
        <begin position="53"/>
        <end position="64"/>
    </location>
</feature>